<proteinExistence type="predicted"/>
<dbReference type="InterPro" id="IPR045506">
    <property type="entry name" value="DUF6484"/>
</dbReference>
<evidence type="ECO:0000313" key="2">
    <source>
        <dbReference type="EMBL" id="PZA15441.1"/>
    </source>
</evidence>
<accession>A0A323UT20</accession>
<dbReference type="Proteomes" id="UP000248259">
    <property type="component" value="Unassembled WGS sequence"/>
</dbReference>
<evidence type="ECO:0000313" key="3">
    <source>
        <dbReference type="Proteomes" id="UP000248259"/>
    </source>
</evidence>
<name>A0A323UT20_9RHOO</name>
<sequence>MLDACGKARVGINCFSLTNIPAATLVALTPKDVGRAVALGFTHGDPQQPVILGFMLDAEPVSRSLRIDRSGERVMIEAQSELELRCGDAVILLQADGHIHLHGRYITSHAEAGQRIRGGSVQIN</sequence>
<feature type="domain" description="DUF6484" evidence="1">
    <location>
        <begin position="18"/>
        <end position="55"/>
    </location>
</feature>
<comment type="caution">
    <text evidence="2">The sequence shown here is derived from an EMBL/GenBank/DDBJ whole genome shotgun (WGS) entry which is preliminary data.</text>
</comment>
<organism evidence="2 3">
    <name type="scientific">Parazoarcus communis SWub3 = DSM 12120</name>
    <dbReference type="NCBI Taxonomy" id="1121029"/>
    <lineage>
        <taxon>Bacteria</taxon>
        <taxon>Pseudomonadati</taxon>
        <taxon>Pseudomonadota</taxon>
        <taxon>Betaproteobacteria</taxon>
        <taxon>Rhodocyclales</taxon>
        <taxon>Zoogloeaceae</taxon>
        <taxon>Parazoarcus</taxon>
    </lineage>
</organism>
<dbReference type="EMBL" id="QKOE01000014">
    <property type="protein sequence ID" value="PZA15441.1"/>
    <property type="molecule type" value="Genomic_DNA"/>
</dbReference>
<evidence type="ECO:0000259" key="1">
    <source>
        <dbReference type="Pfam" id="PF20093"/>
    </source>
</evidence>
<keyword evidence="3" id="KW-1185">Reference proteome</keyword>
<protein>
    <recommendedName>
        <fullName evidence="1">DUF6484 domain-containing protein</fullName>
    </recommendedName>
</protein>
<reference evidence="2 3" key="1">
    <citation type="submission" date="2018-06" db="EMBL/GenBank/DDBJ databases">
        <title>Azoarcus communis strain SWub3 genome.</title>
        <authorList>
            <person name="Zorraquino Salvo V."/>
            <person name="Toubiana D."/>
            <person name="Blumwald E."/>
        </authorList>
    </citation>
    <scope>NUCLEOTIDE SEQUENCE [LARGE SCALE GENOMIC DNA]</scope>
    <source>
        <strain evidence="2 3">SWub3</strain>
    </source>
</reference>
<dbReference type="Pfam" id="PF20093">
    <property type="entry name" value="DUF6484"/>
    <property type="match status" value="1"/>
</dbReference>
<dbReference type="AlphaFoldDB" id="A0A323UT20"/>
<gene>
    <name evidence="2" type="ORF">DNK49_17045</name>
</gene>